<dbReference type="InterPro" id="IPR024163">
    <property type="entry name" value="Aerotolerance_reg_N"/>
</dbReference>
<evidence type="ECO:0000259" key="2">
    <source>
        <dbReference type="PROSITE" id="PS50234"/>
    </source>
</evidence>
<organism evidence="3 4">
    <name type="scientific">Prauserella shujinwangii</name>
    <dbReference type="NCBI Taxonomy" id="1453103"/>
    <lineage>
        <taxon>Bacteria</taxon>
        <taxon>Bacillati</taxon>
        <taxon>Actinomycetota</taxon>
        <taxon>Actinomycetes</taxon>
        <taxon>Pseudonocardiales</taxon>
        <taxon>Pseudonocardiaceae</taxon>
        <taxon>Prauserella</taxon>
    </lineage>
</organism>
<dbReference type="PANTHER" id="PTHR37947">
    <property type="entry name" value="BLL2462 PROTEIN"/>
    <property type="match status" value="1"/>
</dbReference>
<dbReference type="Gene3D" id="3.40.50.410">
    <property type="entry name" value="von Willebrand factor, type A domain"/>
    <property type="match status" value="1"/>
</dbReference>
<evidence type="ECO:0000313" key="3">
    <source>
        <dbReference type="EMBL" id="PRX49177.1"/>
    </source>
</evidence>
<comment type="caution">
    <text evidence="3">The sequence shown here is derived from an EMBL/GenBank/DDBJ whole genome shotgun (WGS) entry which is preliminary data.</text>
</comment>
<dbReference type="SMART" id="SM00327">
    <property type="entry name" value="VWA"/>
    <property type="match status" value="1"/>
</dbReference>
<sequence length="319" mass="33547">MTFLSPVRLWLLLGVAALLVAYLVLQRRRSRYALRFTNLPLLERIAAARPGWRRHVPAGLFLTMLALLVVGFAQPADAVRVPRERATVLVAVDVSPSMGAADVRPDRLGAARDAAEEFVATLPGEFNVGLVAFAGNATVLVPPGTDRDAFRSGLDRLADGDLGPAGTAIGEAIATALGAVRTVDARAVVEPPPARIVLLSDGANTTGRAPGAMADEAAAAEIPVDTISVGTEDGAVRIGGRWQDVPVDGETLRMVAERTGGAYHEAATATELREVYGDIGGTVGYRTEQRDVSSRFIGFGLVLALATAGTSMLWFSRIP</sequence>
<accession>A0A2T0LYJ3</accession>
<evidence type="ECO:0000256" key="1">
    <source>
        <dbReference type="SAM" id="Phobius"/>
    </source>
</evidence>
<reference evidence="3 4" key="1">
    <citation type="submission" date="2018-03" db="EMBL/GenBank/DDBJ databases">
        <title>Genomic Encyclopedia of Type Strains, Phase III (KMG-III): the genomes of soil and plant-associated and newly described type strains.</title>
        <authorList>
            <person name="Whitman W."/>
        </authorList>
    </citation>
    <scope>NUCLEOTIDE SEQUENCE [LARGE SCALE GENOMIC DNA]</scope>
    <source>
        <strain evidence="3 4">CGMCC 4.7125</strain>
    </source>
</reference>
<dbReference type="SUPFAM" id="SSF53300">
    <property type="entry name" value="vWA-like"/>
    <property type="match status" value="1"/>
</dbReference>
<keyword evidence="1" id="KW-0472">Membrane</keyword>
<dbReference type="OrthoDB" id="8882959at2"/>
<evidence type="ECO:0000313" key="4">
    <source>
        <dbReference type="Proteomes" id="UP000238362"/>
    </source>
</evidence>
<dbReference type="EMBL" id="PVNH01000003">
    <property type="protein sequence ID" value="PRX49177.1"/>
    <property type="molecule type" value="Genomic_DNA"/>
</dbReference>
<dbReference type="Pfam" id="PF13519">
    <property type="entry name" value="VWA_2"/>
    <property type="match status" value="1"/>
</dbReference>
<name>A0A2T0LYJ3_9PSEU</name>
<dbReference type="PANTHER" id="PTHR37947:SF1">
    <property type="entry name" value="BLL2462 PROTEIN"/>
    <property type="match status" value="1"/>
</dbReference>
<dbReference type="InterPro" id="IPR036465">
    <property type="entry name" value="vWFA_dom_sf"/>
</dbReference>
<dbReference type="PROSITE" id="PS50234">
    <property type="entry name" value="VWFA"/>
    <property type="match status" value="1"/>
</dbReference>
<feature type="domain" description="VWFA" evidence="2">
    <location>
        <begin position="87"/>
        <end position="279"/>
    </location>
</feature>
<dbReference type="AlphaFoldDB" id="A0A2T0LYJ3"/>
<dbReference type="Proteomes" id="UP000238362">
    <property type="component" value="Unassembled WGS sequence"/>
</dbReference>
<keyword evidence="1" id="KW-0812">Transmembrane</keyword>
<feature type="transmembrane region" description="Helical" evidence="1">
    <location>
        <begin position="296"/>
        <end position="315"/>
    </location>
</feature>
<dbReference type="InterPro" id="IPR002035">
    <property type="entry name" value="VWF_A"/>
</dbReference>
<feature type="transmembrane region" description="Helical" evidence="1">
    <location>
        <begin position="6"/>
        <end position="25"/>
    </location>
</feature>
<dbReference type="RefSeq" id="WP_106177879.1">
    <property type="nucleotide sequence ID" value="NZ_PVNH01000003.1"/>
</dbReference>
<protein>
    <submittedName>
        <fullName evidence="3">Ca-activated chloride channel family protein</fullName>
    </submittedName>
</protein>
<dbReference type="Pfam" id="PF07584">
    <property type="entry name" value="BatA"/>
    <property type="match status" value="1"/>
</dbReference>
<keyword evidence="1" id="KW-1133">Transmembrane helix</keyword>
<keyword evidence="4" id="KW-1185">Reference proteome</keyword>
<proteinExistence type="predicted"/>
<gene>
    <name evidence="3" type="ORF">B0I33_103210</name>
</gene>